<dbReference type="NCBIfam" id="TIGR02185">
    <property type="entry name" value="Trep_Strep"/>
    <property type="match status" value="1"/>
</dbReference>
<organism evidence="2 3">
    <name type="scientific">Peptoanaerobacter stomatis</name>
    <dbReference type="NCBI Taxonomy" id="796937"/>
    <lineage>
        <taxon>Bacteria</taxon>
        <taxon>Bacillati</taxon>
        <taxon>Bacillota</taxon>
        <taxon>Clostridia</taxon>
        <taxon>Peptostreptococcales</taxon>
        <taxon>Filifactoraceae</taxon>
        <taxon>Peptoanaerobacter</taxon>
    </lineage>
</organism>
<keyword evidence="1" id="KW-0812">Transmembrane</keyword>
<evidence type="ECO:0000313" key="3">
    <source>
        <dbReference type="Proteomes" id="UP000003379"/>
    </source>
</evidence>
<feature type="transmembrane region" description="Helical" evidence="1">
    <location>
        <begin position="116"/>
        <end position="137"/>
    </location>
</feature>
<feature type="transmembrane region" description="Helical" evidence="1">
    <location>
        <begin position="169"/>
        <end position="189"/>
    </location>
</feature>
<dbReference type="HOGENOM" id="CLU_093450_4_0_9"/>
<evidence type="ECO:0000256" key="1">
    <source>
        <dbReference type="SAM" id="Phobius"/>
    </source>
</evidence>
<sequence length="202" mass="22323">MEKTQKNNKLNAKDFIFIGIFGAVALLIFFVTGAIAALTVFGTIANIPITLFFVSIAFMLLVSKVRKTGSFLIMGTIIVLPGFMAANGIGVGLSIIGWLIAEIIATKMKYRDKKAIIIPYVVGSTLQTALFTLPMYMSHGEYFVQRKEILHLTDEALQQYLQVVGSWEMYGSMVALTIVTSFLGAWISMRILKKHFEKAGVI</sequence>
<reference evidence="2 3" key="1">
    <citation type="submission" date="2011-08" db="EMBL/GenBank/DDBJ databases">
        <title>The Genome Sequence of Eubacteriaceae bacterium CM5.</title>
        <authorList>
            <consortium name="The Broad Institute Genome Sequencing Platform"/>
            <person name="Earl A."/>
            <person name="Ward D."/>
            <person name="Feldgarden M."/>
            <person name="Gevers D."/>
            <person name="Sizova M."/>
            <person name="Hazen A."/>
            <person name="Epstein S."/>
            <person name="Young S.K."/>
            <person name="Zeng Q."/>
            <person name="Gargeya S."/>
            <person name="Fitzgerald M."/>
            <person name="Haas B."/>
            <person name="Abouelleil A."/>
            <person name="Alvarado L."/>
            <person name="Arachchi H.M."/>
            <person name="Berlin A."/>
            <person name="Brown A."/>
            <person name="Chapman S.B."/>
            <person name="Chen Z."/>
            <person name="Dunbar C."/>
            <person name="Freedman E."/>
            <person name="Gearin G."/>
            <person name="Gellesch M."/>
            <person name="Goldberg J."/>
            <person name="Griggs A."/>
            <person name="Gujja S."/>
            <person name="Heiman D."/>
            <person name="Howarth C."/>
            <person name="Larson L."/>
            <person name="Lui A."/>
            <person name="MacDonald P.J.P."/>
            <person name="Montmayeur A."/>
            <person name="Murphy C."/>
            <person name="Neiman D."/>
            <person name="Pearson M."/>
            <person name="Priest M."/>
            <person name="Roberts A."/>
            <person name="Saif S."/>
            <person name="Shea T."/>
            <person name="Shenoy N."/>
            <person name="Sisk P."/>
            <person name="Stolte C."/>
            <person name="Sykes S."/>
            <person name="Wortman J."/>
            <person name="Nusbaum C."/>
            <person name="Birren B."/>
        </authorList>
    </citation>
    <scope>NUCLEOTIDE SEQUENCE [LARGE SCALE GENOMIC DNA]</scope>
    <source>
        <strain evidence="2 3">CM5</strain>
    </source>
</reference>
<gene>
    <name evidence="2" type="ORF">HMPREF9628_02233</name>
</gene>
<protein>
    <recommendedName>
        <fullName evidence="4">TIGR02185 family protein</fullName>
    </recommendedName>
</protein>
<comment type="caution">
    <text evidence="2">The sequence shown here is derived from an EMBL/GenBank/DDBJ whole genome shotgun (WGS) entry which is preliminary data.</text>
</comment>
<feature type="transmembrane region" description="Helical" evidence="1">
    <location>
        <begin position="45"/>
        <end position="65"/>
    </location>
</feature>
<accession>G9XFB3</accession>
<feature type="transmembrane region" description="Helical" evidence="1">
    <location>
        <begin position="15"/>
        <end position="38"/>
    </location>
</feature>
<dbReference type="AlphaFoldDB" id="G9XFB3"/>
<dbReference type="Proteomes" id="UP000003379">
    <property type="component" value="Unassembled WGS sequence"/>
</dbReference>
<dbReference type="EMBL" id="AFZG01000067">
    <property type="protein sequence ID" value="EHL17161.1"/>
    <property type="molecule type" value="Genomic_DNA"/>
</dbReference>
<dbReference type="PATRIC" id="fig|796940.3.peg.1978"/>
<dbReference type="Pfam" id="PF09605">
    <property type="entry name" value="Trep_Strep"/>
    <property type="match status" value="1"/>
</dbReference>
<dbReference type="RefSeq" id="WP_009530038.1">
    <property type="nucleotide sequence ID" value="NZ_JH414644.1"/>
</dbReference>
<name>G9XFB3_9FIRM</name>
<evidence type="ECO:0008006" key="4">
    <source>
        <dbReference type="Google" id="ProtNLM"/>
    </source>
</evidence>
<evidence type="ECO:0000313" key="2">
    <source>
        <dbReference type="EMBL" id="EHL17161.1"/>
    </source>
</evidence>
<keyword evidence="1" id="KW-0472">Membrane</keyword>
<feature type="transmembrane region" description="Helical" evidence="1">
    <location>
        <begin position="71"/>
        <end position="104"/>
    </location>
</feature>
<dbReference type="InterPro" id="IPR011733">
    <property type="entry name" value="CHP02185_IM"/>
</dbReference>
<proteinExistence type="predicted"/>
<keyword evidence="1" id="KW-1133">Transmembrane helix</keyword>